<sequence length="150" mass="16672">MRHLGQNKSRSCDAILLDFQSDEHAINQKLIIHHSFHSENFESSITSLRIVTAKSSGSNGQFRSGERIAECEIDLADLVKDYKKEVLTYKLSSGIDSDASIKLSVNITSFIIDDAIEYSSRCSINSDAFSSGGTVESKDFERHQTHILVS</sequence>
<dbReference type="RefSeq" id="XP_004831785.1">
    <property type="nucleotide sequence ID" value="XM_004831728.1"/>
</dbReference>
<protein>
    <submittedName>
        <fullName evidence="1">Uncharacterized protein</fullName>
    </submittedName>
</protein>
<gene>
    <name evidence="1" type="ORF">BEWA_048000</name>
</gene>
<name>L1LB14_THEEQ</name>
<organism evidence="1 2">
    <name type="scientific">Theileria equi strain WA</name>
    <dbReference type="NCBI Taxonomy" id="1537102"/>
    <lineage>
        <taxon>Eukaryota</taxon>
        <taxon>Sar</taxon>
        <taxon>Alveolata</taxon>
        <taxon>Apicomplexa</taxon>
        <taxon>Aconoidasida</taxon>
        <taxon>Piroplasmida</taxon>
        <taxon>Theileriidae</taxon>
        <taxon>Theileria</taxon>
    </lineage>
</organism>
<dbReference type="EMBL" id="ACOU01000007">
    <property type="protein sequence ID" value="EKX72333.1"/>
    <property type="molecule type" value="Genomic_DNA"/>
</dbReference>
<comment type="caution">
    <text evidence="1">The sequence shown here is derived from an EMBL/GenBank/DDBJ whole genome shotgun (WGS) entry which is preliminary data.</text>
</comment>
<keyword evidence="2" id="KW-1185">Reference proteome</keyword>
<evidence type="ECO:0000313" key="2">
    <source>
        <dbReference type="Proteomes" id="UP000031512"/>
    </source>
</evidence>
<proteinExistence type="predicted"/>
<accession>L1LB14</accession>
<reference evidence="1 2" key="1">
    <citation type="journal article" date="2012" name="BMC Genomics">
        <title>Comparative genomic analysis and phylogenetic position of Theileria equi.</title>
        <authorList>
            <person name="Kappmeyer L.S."/>
            <person name="Thiagarajan M."/>
            <person name="Herndon D.R."/>
            <person name="Ramsay J.D."/>
            <person name="Caler E."/>
            <person name="Djikeng A."/>
            <person name="Gillespie J.J."/>
            <person name="Lau A.O."/>
            <person name="Roalson E.H."/>
            <person name="Silva J.C."/>
            <person name="Silva M.G."/>
            <person name="Suarez C.E."/>
            <person name="Ueti M.W."/>
            <person name="Nene V.M."/>
            <person name="Mealey R.H."/>
            <person name="Knowles D.P."/>
            <person name="Brayton K.A."/>
        </authorList>
    </citation>
    <scope>NUCLEOTIDE SEQUENCE [LARGE SCALE GENOMIC DNA]</scope>
    <source>
        <strain evidence="1 2">WA</strain>
    </source>
</reference>
<dbReference type="GeneID" id="15805203"/>
<dbReference type="VEuPathDB" id="PiroplasmaDB:BEWA_048000"/>
<evidence type="ECO:0000313" key="1">
    <source>
        <dbReference type="EMBL" id="EKX72333.1"/>
    </source>
</evidence>
<dbReference type="KEGG" id="beq:BEWA_048000"/>
<dbReference type="Proteomes" id="UP000031512">
    <property type="component" value="Unassembled WGS sequence"/>
</dbReference>
<dbReference type="AlphaFoldDB" id="L1LB14"/>